<evidence type="ECO:0008006" key="4">
    <source>
        <dbReference type="Google" id="ProtNLM"/>
    </source>
</evidence>
<comment type="caution">
    <text evidence="2">The sequence shown here is derived from an EMBL/GenBank/DDBJ whole genome shotgun (WGS) entry which is preliminary data.</text>
</comment>
<dbReference type="InParanoid" id="A0A200Q2Z7"/>
<keyword evidence="3" id="KW-1185">Reference proteome</keyword>
<feature type="compositionally biased region" description="Polar residues" evidence="1">
    <location>
        <begin position="503"/>
        <end position="512"/>
    </location>
</feature>
<dbReference type="PANTHER" id="PTHR32108">
    <property type="entry name" value="DNA-DIRECTED RNA POLYMERASE SUBUNIT ALPHA"/>
    <property type="match status" value="1"/>
</dbReference>
<evidence type="ECO:0000256" key="1">
    <source>
        <dbReference type="SAM" id="MobiDB-lite"/>
    </source>
</evidence>
<proteinExistence type="predicted"/>
<sequence>MQADNPSVAVQAPLFQVPQQKSTEQKEEDELIVEQLKRTTANVSVWGLLEAPTRHRNAVLEALSSIQVSTEITPDELVATVAHVHSIQTISFSDEDLPKEGPRHNRALNITIGWNHLVVPLVLIDNGSGVNICTLQMVKLMGLTGSDMAFSDGTIRSVKGDIDEHEDTANQRGKNMVPMIESERQLCNYAEEDANLLVRRPALREKILSRFDYGNQKIAYLMRTQRYFPGMGLRRNLHGRTEPLSIDQRAPQDTFGLGYQPIEAEIARSNAEKWFVKKCQCPNVPTIPKKVVVIHEEVVLEDIKDEEPLDDTLLEGMSRLYTEEISRSESEEVKSQLGVFMIQDCSELEDTASSEPSEANPDDIESNPRTLSNEKKMLTKKREYMSAKSYRLALNSRPKPSKKPRMRVFHPQKIEIFTFTKDPEVAETWSEGKQYPVKSKASITESVVGESSTDIKKNNLNQPGEGAPSSEEGDAWSPVQQDNEDGELSEEDQELFTPDEISSEIQQSLDRH</sequence>
<feature type="region of interest" description="Disordered" evidence="1">
    <location>
        <begin position="1"/>
        <end position="26"/>
    </location>
</feature>
<feature type="compositionally biased region" description="Polar residues" evidence="1">
    <location>
        <begin position="441"/>
        <end position="462"/>
    </location>
</feature>
<accession>A0A200Q2Z7</accession>
<dbReference type="Proteomes" id="UP000195402">
    <property type="component" value="Unassembled WGS sequence"/>
</dbReference>
<dbReference type="PANTHER" id="PTHR32108:SF9">
    <property type="entry name" value="REVERSE TRANSCRIPTASE RNASE H-LIKE DOMAIN-CONTAINING PROTEIN"/>
    <property type="match status" value="1"/>
</dbReference>
<dbReference type="EMBL" id="MVGT01003244">
    <property type="protein sequence ID" value="OVA04831.1"/>
    <property type="molecule type" value="Genomic_DNA"/>
</dbReference>
<feature type="region of interest" description="Disordered" evidence="1">
    <location>
        <begin position="436"/>
        <end position="512"/>
    </location>
</feature>
<reference evidence="2 3" key="1">
    <citation type="journal article" date="2017" name="Mol. Plant">
        <title>The Genome of Medicinal Plant Macleaya cordata Provides New Insights into Benzylisoquinoline Alkaloids Metabolism.</title>
        <authorList>
            <person name="Liu X."/>
            <person name="Liu Y."/>
            <person name="Huang P."/>
            <person name="Ma Y."/>
            <person name="Qing Z."/>
            <person name="Tang Q."/>
            <person name="Cao H."/>
            <person name="Cheng P."/>
            <person name="Zheng Y."/>
            <person name="Yuan Z."/>
            <person name="Zhou Y."/>
            <person name="Liu J."/>
            <person name="Tang Z."/>
            <person name="Zhuo Y."/>
            <person name="Zhang Y."/>
            <person name="Yu L."/>
            <person name="Huang J."/>
            <person name="Yang P."/>
            <person name="Peng Q."/>
            <person name="Zhang J."/>
            <person name="Jiang W."/>
            <person name="Zhang Z."/>
            <person name="Lin K."/>
            <person name="Ro D.K."/>
            <person name="Chen X."/>
            <person name="Xiong X."/>
            <person name="Shang Y."/>
            <person name="Huang S."/>
            <person name="Zeng J."/>
        </authorList>
    </citation>
    <scope>NUCLEOTIDE SEQUENCE [LARGE SCALE GENOMIC DNA]</scope>
    <source>
        <strain evidence="3">cv. BLH2017</strain>
        <tissue evidence="2">Root</tissue>
    </source>
</reference>
<dbReference type="OrthoDB" id="1300148at2759"/>
<organism evidence="2 3">
    <name type="scientific">Macleaya cordata</name>
    <name type="common">Five-seeded plume-poppy</name>
    <name type="synonym">Bocconia cordata</name>
    <dbReference type="NCBI Taxonomy" id="56857"/>
    <lineage>
        <taxon>Eukaryota</taxon>
        <taxon>Viridiplantae</taxon>
        <taxon>Streptophyta</taxon>
        <taxon>Embryophyta</taxon>
        <taxon>Tracheophyta</taxon>
        <taxon>Spermatophyta</taxon>
        <taxon>Magnoliopsida</taxon>
        <taxon>Ranunculales</taxon>
        <taxon>Papaveraceae</taxon>
        <taxon>Papaveroideae</taxon>
        <taxon>Macleaya</taxon>
    </lineage>
</organism>
<protein>
    <recommendedName>
        <fullName evidence="4">G-patch domain</fullName>
    </recommendedName>
</protein>
<dbReference type="AlphaFoldDB" id="A0A200Q2Z7"/>
<evidence type="ECO:0000313" key="3">
    <source>
        <dbReference type="Proteomes" id="UP000195402"/>
    </source>
</evidence>
<feature type="compositionally biased region" description="Acidic residues" evidence="1">
    <location>
        <begin position="482"/>
        <end position="494"/>
    </location>
</feature>
<gene>
    <name evidence="2" type="ORF">BVC80_8659g11</name>
</gene>
<evidence type="ECO:0000313" key="2">
    <source>
        <dbReference type="EMBL" id="OVA04831.1"/>
    </source>
</evidence>
<feature type="region of interest" description="Disordered" evidence="1">
    <location>
        <begin position="348"/>
        <end position="371"/>
    </location>
</feature>
<name>A0A200Q2Z7_MACCD</name>